<accession>A0A8H3W1I2</accession>
<protein>
    <submittedName>
        <fullName evidence="2">Putative oxidoreductase OrdL</fullName>
    </submittedName>
</protein>
<proteinExistence type="predicted"/>
<name>A0A8H3W1I2_9PEZI</name>
<dbReference type="InterPro" id="IPR036188">
    <property type="entry name" value="FAD/NAD-bd_sf"/>
</dbReference>
<dbReference type="Gene3D" id="3.30.9.10">
    <property type="entry name" value="D-Amino Acid Oxidase, subunit A, domain 2"/>
    <property type="match status" value="1"/>
</dbReference>
<comment type="caution">
    <text evidence="2">The sequence shown here is derived from an EMBL/GenBank/DDBJ whole genome shotgun (WGS) entry which is preliminary data.</text>
</comment>
<dbReference type="AlphaFoldDB" id="A0A8H3W1I2"/>
<reference evidence="2 3" key="1">
    <citation type="submission" date="2019-12" db="EMBL/GenBank/DDBJ databases">
        <title>A genome sequence resource for the geographically widespread anthracnose pathogen Colletotrichum asianum.</title>
        <authorList>
            <person name="Meng Y."/>
        </authorList>
    </citation>
    <scope>NUCLEOTIDE SEQUENCE [LARGE SCALE GENOMIC DNA]</scope>
    <source>
        <strain evidence="2 3">ICMP 18580</strain>
    </source>
</reference>
<keyword evidence="3" id="KW-1185">Reference proteome</keyword>
<dbReference type="PANTHER" id="PTHR13847:SF260">
    <property type="entry name" value="FAD DEPENDENT OXIDOREDUCTASE DOMAIN-CONTAINING PROTEIN"/>
    <property type="match status" value="1"/>
</dbReference>
<dbReference type="OrthoDB" id="429143at2759"/>
<dbReference type="InterPro" id="IPR006076">
    <property type="entry name" value="FAD-dep_OxRdtase"/>
</dbReference>
<dbReference type="SUPFAM" id="SSF51905">
    <property type="entry name" value="FAD/NAD(P)-binding domain"/>
    <property type="match status" value="1"/>
</dbReference>
<evidence type="ECO:0000259" key="1">
    <source>
        <dbReference type="Pfam" id="PF01266"/>
    </source>
</evidence>
<dbReference type="Gene3D" id="3.50.50.60">
    <property type="entry name" value="FAD/NAD(P)-binding domain"/>
    <property type="match status" value="1"/>
</dbReference>
<dbReference type="PANTHER" id="PTHR13847">
    <property type="entry name" value="SARCOSINE DEHYDROGENASE-RELATED"/>
    <property type="match status" value="1"/>
</dbReference>
<dbReference type="GO" id="GO:0005737">
    <property type="term" value="C:cytoplasm"/>
    <property type="evidence" value="ECO:0007669"/>
    <property type="project" value="TreeGrafter"/>
</dbReference>
<dbReference type="Pfam" id="PF01266">
    <property type="entry name" value="DAO"/>
    <property type="match status" value="1"/>
</dbReference>
<feature type="domain" description="FAD dependent oxidoreductase" evidence="1">
    <location>
        <begin position="61"/>
        <end position="377"/>
    </location>
</feature>
<dbReference type="EMBL" id="WOWK01000123">
    <property type="protein sequence ID" value="KAF0317780.1"/>
    <property type="molecule type" value="Genomic_DNA"/>
</dbReference>
<organism evidence="2 3">
    <name type="scientific">Colletotrichum asianum</name>
    <dbReference type="NCBI Taxonomy" id="702518"/>
    <lineage>
        <taxon>Eukaryota</taxon>
        <taxon>Fungi</taxon>
        <taxon>Dikarya</taxon>
        <taxon>Ascomycota</taxon>
        <taxon>Pezizomycotina</taxon>
        <taxon>Sordariomycetes</taxon>
        <taxon>Hypocreomycetidae</taxon>
        <taxon>Glomerellales</taxon>
        <taxon>Glomerellaceae</taxon>
        <taxon>Colletotrichum</taxon>
        <taxon>Colletotrichum gloeosporioides species complex</taxon>
    </lineage>
</organism>
<evidence type="ECO:0000313" key="2">
    <source>
        <dbReference type="EMBL" id="KAF0317780.1"/>
    </source>
</evidence>
<dbReference type="Proteomes" id="UP000434172">
    <property type="component" value="Unassembled WGS sequence"/>
</dbReference>
<sequence>MAVWMEYEQFRKQIEEGADIEARAPCPAESDAGGSTPYWVANYPIEFEVEAENAALPARVDVAIIGSGITGAVVAYELSRQKPNLNVAVLEARGICTGATGRNGGHVSRPETYDMRYLAQFFGDDEAIRLRRLPILTRDMLLQTVEDIGAGGKVDLQLGGTYNIFGSQEERQDNENDMAYAKRIGMPIESYIMSGDELSQRIGVEADTAMYGAAVLEKFGSFYPRKFVAELFAHSLKRMPNLSLHSHTPVSSVTQDENGIEYTVGTSEGSIKARAVVHATNAWASHLIPSLQGSNGVFGVKCHVISVHPTSPDHKQFKCGFGYDRMWHWGIRRPGCGPLIYGWSGTEKIADYDDSTIVTQEEAYKTMFDFLHKVLPSPPSTRPSGERGSWISI</sequence>
<evidence type="ECO:0000313" key="3">
    <source>
        <dbReference type="Proteomes" id="UP000434172"/>
    </source>
</evidence>
<gene>
    <name evidence="2" type="ORF">GQ607_014985</name>
</gene>